<dbReference type="InterPro" id="IPR036259">
    <property type="entry name" value="MFS_trans_sf"/>
</dbReference>
<evidence type="ECO:0000256" key="5">
    <source>
        <dbReference type="ARBA" id="ARBA00022989"/>
    </source>
</evidence>
<protein>
    <submittedName>
        <fullName evidence="9">MFS transporter</fullName>
    </submittedName>
</protein>
<dbReference type="OrthoDB" id="9810492at2"/>
<organism evidence="9 10">
    <name type="scientific">Hymenobacter glacialis</name>
    <dbReference type="NCBI Taxonomy" id="1908236"/>
    <lineage>
        <taxon>Bacteria</taxon>
        <taxon>Pseudomonadati</taxon>
        <taxon>Bacteroidota</taxon>
        <taxon>Cytophagia</taxon>
        <taxon>Cytophagales</taxon>
        <taxon>Hymenobacteraceae</taxon>
        <taxon>Hymenobacter</taxon>
    </lineage>
</organism>
<dbReference type="Proteomes" id="UP000177791">
    <property type="component" value="Unassembled WGS sequence"/>
</dbReference>
<evidence type="ECO:0000259" key="8">
    <source>
        <dbReference type="PROSITE" id="PS50850"/>
    </source>
</evidence>
<feature type="transmembrane region" description="Helical" evidence="7">
    <location>
        <begin position="50"/>
        <end position="69"/>
    </location>
</feature>
<dbReference type="PANTHER" id="PTHR23517:SF3">
    <property type="entry name" value="INTEGRAL MEMBRANE TRANSPORT PROTEIN"/>
    <property type="match status" value="1"/>
</dbReference>
<sequence length="434" mass="46298">MIPKLGLRENWQQFTLLVVVNAFVGGMVGLERTILPRLAEQEFQLVARTAILAFIVVFGLTKAVANYYAGAWANKVGRKNLLLIGWGFGLPVPLLLLWAPSWSWVIFANVLLGLNQGLAWSSTVVMKMDLVGPKQRGLAMGLNESAGYLAVAATAFASGWLATEYGLRPYPFYLGIGLAVLGLLGSLLVRDTRAHVALEAAQAPAGPAGPRLSFWDVTWRHRNLGSVTQAGLVNNLNDGMVWGLLPLLLATKGFTLTQIGTVAAVYPAVWGLGQLLTGPLSDRLCKKDLLFWGMLLQGVVLLAMLFASSYPMFLALAALLGAGTALVYPTFLAAVAEYAPAPQRARSVGIFRLWRDAGYAIGALLTGLLADAFGLSTALAAISGLTVLSALIIQRRMYCPPLETDVAASPPRSCTRPAPAERPTIVRFLGLAAG</sequence>
<feature type="transmembrane region" description="Helical" evidence="7">
    <location>
        <begin position="289"/>
        <end position="307"/>
    </location>
</feature>
<dbReference type="STRING" id="1908236.BEN48_08625"/>
<feature type="transmembrane region" description="Helical" evidence="7">
    <location>
        <begin position="313"/>
        <end position="339"/>
    </location>
</feature>
<accession>A0A1G1TCS4</accession>
<dbReference type="PANTHER" id="PTHR23517">
    <property type="entry name" value="RESISTANCE PROTEIN MDTM, PUTATIVE-RELATED-RELATED"/>
    <property type="match status" value="1"/>
</dbReference>
<feature type="transmembrane region" description="Helical" evidence="7">
    <location>
        <begin position="169"/>
        <end position="189"/>
    </location>
</feature>
<dbReference type="GO" id="GO:0022857">
    <property type="term" value="F:transmembrane transporter activity"/>
    <property type="evidence" value="ECO:0007669"/>
    <property type="project" value="InterPro"/>
</dbReference>
<feature type="transmembrane region" description="Helical" evidence="7">
    <location>
        <begin position="360"/>
        <end position="393"/>
    </location>
</feature>
<feature type="transmembrane region" description="Helical" evidence="7">
    <location>
        <begin position="12"/>
        <end position="30"/>
    </location>
</feature>
<dbReference type="EMBL" id="MDZC01000014">
    <property type="protein sequence ID" value="OGX88676.1"/>
    <property type="molecule type" value="Genomic_DNA"/>
</dbReference>
<feature type="domain" description="Major facilitator superfamily (MFS) profile" evidence="8">
    <location>
        <begin position="14"/>
        <end position="398"/>
    </location>
</feature>
<evidence type="ECO:0000313" key="9">
    <source>
        <dbReference type="EMBL" id="OGX88676.1"/>
    </source>
</evidence>
<dbReference type="InterPro" id="IPR020846">
    <property type="entry name" value="MFS_dom"/>
</dbReference>
<evidence type="ECO:0000256" key="6">
    <source>
        <dbReference type="ARBA" id="ARBA00023136"/>
    </source>
</evidence>
<evidence type="ECO:0000256" key="2">
    <source>
        <dbReference type="ARBA" id="ARBA00022448"/>
    </source>
</evidence>
<evidence type="ECO:0000256" key="7">
    <source>
        <dbReference type="SAM" id="Phobius"/>
    </source>
</evidence>
<reference evidence="9 10" key="1">
    <citation type="submission" date="2016-08" db="EMBL/GenBank/DDBJ databases">
        <title>Hymenobacter coccineus sp. nov., Hymenobacter lapidarius sp. nov. and Hymenobacter glacialis sp. nov., isolated from Antarctic soil.</title>
        <authorList>
            <person name="Sedlacek I."/>
            <person name="Kralova S."/>
            <person name="Kyrova K."/>
            <person name="Maslanova I."/>
            <person name="Stankova E."/>
            <person name="Vrbovska V."/>
            <person name="Nemec M."/>
            <person name="Bartak M."/>
            <person name="Svec P."/>
            <person name="Busse H.-J."/>
            <person name="Pantucek R."/>
        </authorList>
    </citation>
    <scope>NUCLEOTIDE SEQUENCE [LARGE SCALE GENOMIC DNA]</scope>
    <source>
        <strain evidence="9 10">CCM 8648</strain>
    </source>
</reference>
<dbReference type="Pfam" id="PF07690">
    <property type="entry name" value="MFS_1"/>
    <property type="match status" value="2"/>
</dbReference>
<evidence type="ECO:0000256" key="1">
    <source>
        <dbReference type="ARBA" id="ARBA00004651"/>
    </source>
</evidence>
<dbReference type="PROSITE" id="PS50850">
    <property type="entry name" value="MFS"/>
    <property type="match status" value="1"/>
</dbReference>
<dbReference type="InterPro" id="IPR011701">
    <property type="entry name" value="MFS"/>
</dbReference>
<proteinExistence type="predicted"/>
<evidence type="ECO:0000256" key="3">
    <source>
        <dbReference type="ARBA" id="ARBA00022475"/>
    </source>
</evidence>
<keyword evidence="6 7" id="KW-0472">Membrane</keyword>
<name>A0A1G1TCS4_9BACT</name>
<dbReference type="InterPro" id="IPR050171">
    <property type="entry name" value="MFS_Transporters"/>
</dbReference>
<dbReference type="AlphaFoldDB" id="A0A1G1TCS4"/>
<feature type="transmembrane region" description="Helical" evidence="7">
    <location>
        <begin position="104"/>
        <end position="125"/>
    </location>
</feature>
<gene>
    <name evidence="9" type="ORF">BEN48_08625</name>
</gene>
<evidence type="ECO:0000313" key="10">
    <source>
        <dbReference type="Proteomes" id="UP000177791"/>
    </source>
</evidence>
<dbReference type="RefSeq" id="WP_070732044.1">
    <property type="nucleotide sequence ID" value="NZ_MDZC01000014.1"/>
</dbReference>
<comment type="subcellular location">
    <subcellularLocation>
        <location evidence="1">Cell membrane</location>
        <topology evidence="1">Multi-pass membrane protein</topology>
    </subcellularLocation>
</comment>
<feature type="transmembrane region" description="Helical" evidence="7">
    <location>
        <begin position="81"/>
        <end position="98"/>
    </location>
</feature>
<keyword evidence="10" id="KW-1185">Reference proteome</keyword>
<dbReference type="SUPFAM" id="SSF103473">
    <property type="entry name" value="MFS general substrate transporter"/>
    <property type="match status" value="1"/>
</dbReference>
<keyword evidence="4 7" id="KW-0812">Transmembrane</keyword>
<evidence type="ECO:0000256" key="4">
    <source>
        <dbReference type="ARBA" id="ARBA00022692"/>
    </source>
</evidence>
<feature type="transmembrane region" description="Helical" evidence="7">
    <location>
        <begin position="146"/>
        <end position="163"/>
    </location>
</feature>
<dbReference type="Gene3D" id="1.20.1250.20">
    <property type="entry name" value="MFS general substrate transporter like domains"/>
    <property type="match status" value="2"/>
</dbReference>
<keyword evidence="5 7" id="KW-1133">Transmembrane helix</keyword>
<dbReference type="GO" id="GO:0005886">
    <property type="term" value="C:plasma membrane"/>
    <property type="evidence" value="ECO:0007669"/>
    <property type="project" value="UniProtKB-SubCell"/>
</dbReference>
<keyword evidence="2" id="KW-0813">Transport</keyword>
<comment type="caution">
    <text evidence="9">The sequence shown here is derived from an EMBL/GenBank/DDBJ whole genome shotgun (WGS) entry which is preliminary data.</text>
</comment>
<keyword evidence="3" id="KW-1003">Cell membrane</keyword>